<keyword evidence="2" id="KW-1185">Reference proteome</keyword>
<gene>
    <name evidence="1" type="ORF">BO82DRAFT_384233</name>
</gene>
<accession>A0A319DN76</accession>
<proteinExistence type="predicted"/>
<name>A0A319DN76_9EURO</name>
<dbReference type="Proteomes" id="UP000248340">
    <property type="component" value="Unassembled WGS sequence"/>
</dbReference>
<dbReference type="GeneID" id="37140825"/>
<organism evidence="1 2">
    <name type="scientific">Aspergillus uvarum CBS 121591</name>
    <dbReference type="NCBI Taxonomy" id="1448315"/>
    <lineage>
        <taxon>Eukaryota</taxon>
        <taxon>Fungi</taxon>
        <taxon>Dikarya</taxon>
        <taxon>Ascomycota</taxon>
        <taxon>Pezizomycotina</taxon>
        <taxon>Eurotiomycetes</taxon>
        <taxon>Eurotiomycetidae</taxon>
        <taxon>Eurotiales</taxon>
        <taxon>Aspergillaceae</taxon>
        <taxon>Aspergillus</taxon>
        <taxon>Aspergillus subgen. Circumdati</taxon>
    </lineage>
</organism>
<protein>
    <submittedName>
        <fullName evidence="1">Uncharacterized protein</fullName>
    </submittedName>
</protein>
<dbReference type="RefSeq" id="XP_025490982.1">
    <property type="nucleotide sequence ID" value="XM_025638083.1"/>
</dbReference>
<dbReference type="AlphaFoldDB" id="A0A319DN76"/>
<dbReference type="VEuPathDB" id="FungiDB:BO82DRAFT_384233"/>
<evidence type="ECO:0000313" key="2">
    <source>
        <dbReference type="Proteomes" id="UP000248340"/>
    </source>
</evidence>
<sequence length="168" mass="19006">MDYLFYDIFKDGKTPADTPLWLLKDESNFYWASTRTEETIGDQVPSIKNGFSVGRVVPIGNIVSVFRSFNRGGRFRGARPVVTWYVVVTAKKGVYYASAYELQDALQRVFCGKIFDVVAPEQGKVLRIKANVQAEVEQYISGLPFVKGDAVDVEILRTTSQIAWEIFF</sequence>
<dbReference type="EMBL" id="KZ821707">
    <property type="protein sequence ID" value="PYH80782.1"/>
    <property type="molecule type" value="Genomic_DNA"/>
</dbReference>
<dbReference type="OrthoDB" id="4381397at2759"/>
<evidence type="ECO:0000313" key="1">
    <source>
        <dbReference type="EMBL" id="PYH80782.1"/>
    </source>
</evidence>
<reference evidence="1 2" key="1">
    <citation type="submission" date="2016-12" db="EMBL/GenBank/DDBJ databases">
        <title>The genomes of Aspergillus section Nigri reveals drivers in fungal speciation.</title>
        <authorList>
            <consortium name="DOE Joint Genome Institute"/>
            <person name="Vesth T.C."/>
            <person name="Nybo J."/>
            <person name="Theobald S."/>
            <person name="Brandl J."/>
            <person name="Frisvad J.C."/>
            <person name="Nielsen K.F."/>
            <person name="Lyhne E.K."/>
            <person name="Kogle M.E."/>
            <person name="Kuo A."/>
            <person name="Riley R."/>
            <person name="Clum A."/>
            <person name="Nolan M."/>
            <person name="Lipzen A."/>
            <person name="Salamov A."/>
            <person name="Henrissat B."/>
            <person name="Wiebenga A."/>
            <person name="De Vries R.P."/>
            <person name="Grigoriev I.V."/>
            <person name="Mortensen U.H."/>
            <person name="Andersen M.R."/>
            <person name="Baker S.E."/>
        </authorList>
    </citation>
    <scope>NUCLEOTIDE SEQUENCE [LARGE SCALE GENOMIC DNA]</scope>
    <source>
        <strain evidence="1 2">CBS 121591</strain>
    </source>
</reference>